<dbReference type="Pfam" id="PF01663">
    <property type="entry name" value="Phosphodiest"/>
    <property type="match status" value="1"/>
</dbReference>
<dbReference type="AlphaFoldDB" id="A0A6L9SB02"/>
<accession>A0A6L9SB02</accession>
<evidence type="ECO:0000313" key="1">
    <source>
        <dbReference type="EMBL" id="NEE02446.1"/>
    </source>
</evidence>
<dbReference type="InterPro" id="IPR017850">
    <property type="entry name" value="Alkaline_phosphatase_core_sf"/>
</dbReference>
<name>A0A6L9SB02_9ACTN</name>
<evidence type="ECO:0000313" key="2">
    <source>
        <dbReference type="Proteomes" id="UP000475214"/>
    </source>
</evidence>
<sequence length="441" mass="45974">MNEPSRQSVSTRSVSRRTVLAAGVGAAAAVTMPSVPSWADTSGWRPHAKHVVLIGWDGFDPDYLDLVDTPNLDALARRGNRGTTSGSFPTISNPSWATVATGAWPQTHLNTPYFIDPSTGQAVSQTRTMQAQSIADAVVAAGGTVASVQFYIVQNHGAVYGDPHALYVQPGGTNSRRVDVAIDILHGRPVQSGSTTVTVDQPPTLLAVYGSDLDGLGHSEGAESPNMGATLAAMDADLGRLVQATKDVGIYGETAFVLLGDHGMTTFTRGCGELVLATLTDAGFTPEFVSPGQTPSPQTDIAMVIGGVANVYLLGDARTDAGVARARSALESVEQVQDVYDRADLEALHASPLLGNLVAEPAAGWSFSITDPDGPRGYHGRTGELEAVLLLSGRGVNKRTGRVNARHVDIAPTIAAILGIPAPAQAEGRVLTEALHHRLGA</sequence>
<keyword evidence="2" id="KW-1185">Reference proteome</keyword>
<proteinExistence type="predicted"/>
<dbReference type="InterPro" id="IPR006311">
    <property type="entry name" value="TAT_signal"/>
</dbReference>
<dbReference type="InterPro" id="IPR002591">
    <property type="entry name" value="Phosphodiest/P_Trfase"/>
</dbReference>
<protein>
    <recommendedName>
        <fullName evidence="3">Alkaline phosphatase family protein</fullName>
    </recommendedName>
</protein>
<dbReference type="SUPFAM" id="SSF53649">
    <property type="entry name" value="Alkaline phosphatase-like"/>
    <property type="match status" value="1"/>
</dbReference>
<dbReference type="PROSITE" id="PS51318">
    <property type="entry name" value="TAT"/>
    <property type="match status" value="1"/>
</dbReference>
<dbReference type="GO" id="GO:0016787">
    <property type="term" value="F:hydrolase activity"/>
    <property type="evidence" value="ECO:0007669"/>
    <property type="project" value="UniProtKB-ARBA"/>
</dbReference>
<gene>
    <name evidence="1" type="ORF">G1H10_19940</name>
</gene>
<dbReference type="Proteomes" id="UP000475214">
    <property type="component" value="Unassembled WGS sequence"/>
</dbReference>
<comment type="caution">
    <text evidence="1">The sequence shown here is derived from an EMBL/GenBank/DDBJ whole genome shotgun (WGS) entry which is preliminary data.</text>
</comment>
<dbReference type="EMBL" id="JAAGOA010000014">
    <property type="protein sequence ID" value="NEE02446.1"/>
    <property type="molecule type" value="Genomic_DNA"/>
</dbReference>
<dbReference type="RefSeq" id="WP_163740961.1">
    <property type="nucleotide sequence ID" value="NZ_JAAGOA010000014.1"/>
</dbReference>
<evidence type="ECO:0008006" key="3">
    <source>
        <dbReference type="Google" id="ProtNLM"/>
    </source>
</evidence>
<dbReference type="Gene3D" id="3.40.720.10">
    <property type="entry name" value="Alkaline Phosphatase, subunit A"/>
    <property type="match status" value="1"/>
</dbReference>
<dbReference type="PANTHER" id="PTHR10151:SF120">
    <property type="entry name" value="BIS(5'-ADENOSYL)-TRIPHOSPHATASE"/>
    <property type="match status" value="1"/>
</dbReference>
<organism evidence="1 2">
    <name type="scientific">Phytoactinopolyspora halotolerans</name>
    <dbReference type="NCBI Taxonomy" id="1981512"/>
    <lineage>
        <taxon>Bacteria</taxon>
        <taxon>Bacillati</taxon>
        <taxon>Actinomycetota</taxon>
        <taxon>Actinomycetes</taxon>
        <taxon>Jiangellales</taxon>
        <taxon>Jiangellaceae</taxon>
        <taxon>Phytoactinopolyspora</taxon>
    </lineage>
</organism>
<reference evidence="1 2" key="1">
    <citation type="submission" date="2020-02" db="EMBL/GenBank/DDBJ databases">
        <authorList>
            <person name="Li X.-J."/>
            <person name="Han X.-M."/>
        </authorList>
    </citation>
    <scope>NUCLEOTIDE SEQUENCE [LARGE SCALE GENOMIC DNA]</scope>
    <source>
        <strain evidence="1 2">CCTCC AB 2017055</strain>
    </source>
</reference>
<dbReference type="PANTHER" id="PTHR10151">
    <property type="entry name" value="ECTONUCLEOTIDE PYROPHOSPHATASE/PHOSPHODIESTERASE"/>
    <property type="match status" value="1"/>
</dbReference>